<protein>
    <submittedName>
        <fullName evidence="1">CNKR2 kinase</fullName>
    </submittedName>
</protein>
<dbReference type="PANTHER" id="PTHR12844">
    <property type="entry name" value="CONNECTOR ENCHANCER OF KINASE SUPPRESSOR OF RAS"/>
    <property type="match status" value="1"/>
</dbReference>
<keyword evidence="1" id="KW-0808">Transferase</keyword>
<accession>A0A8X7WXK1</accession>
<keyword evidence="1" id="KW-0418">Kinase</keyword>
<reference evidence="1 2" key="1">
    <citation type="journal article" date="2021" name="Cell">
        <title>Tracing the genetic footprints of vertebrate landing in non-teleost ray-finned fishes.</title>
        <authorList>
            <person name="Bi X."/>
            <person name="Wang K."/>
            <person name="Yang L."/>
            <person name="Pan H."/>
            <person name="Jiang H."/>
            <person name="Wei Q."/>
            <person name="Fang M."/>
            <person name="Yu H."/>
            <person name="Zhu C."/>
            <person name="Cai Y."/>
            <person name="He Y."/>
            <person name="Gan X."/>
            <person name="Zeng H."/>
            <person name="Yu D."/>
            <person name="Zhu Y."/>
            <person name="Jiang H."/>
            <person name="Qiu Q."/>
            <person name="Yang H."/>
            <person name="Zhang Y.E."/>
            <person name="Wang W."/>
            <person name="Zhu M."/>
            <person name="He S."/>
            <person name="Zhang G."/>
        </authorList>
    </citation>
    <scope>NUCLEOTIDE SEQUENCE [LARGE SCALE GENOMIC DNA]</scope>
    <source>
        <strain evidence="1">Bchr_013</strain>
    </source>
</reference>
<feature type="non-terminal residue" evidence="1">
    <location>
        <position position="1"/>
    </location>
</feature>
<keyword evidence="2" id="KW-1185">Reference proteome</keyword>
<evidence type="ECO:0000313" key="2">
    <source>
        <dbReference type="Proteomes" id="UP000886611"/>
    </source>
</evidence>
<organism evidence="1 2">
    <name type="scientific">Polypterus senegalus</name>
    <name type="common">Senegal bichir</name>
    <dbReference type="NCBI Taxonomy" id="55291"/>
    <lineage>
        <taxon>Eukaryota</taxon>
        <taxon>Metazoa</taxon>
        <taxon>Chordata</taxon>
        <taxon>Craniata</taxon>
        <taxon>Vertebrata</taxon>
        <taxon>Euteleostomi</taxon>
        <taxon>Actinopterygii</taxon>
        <taxon>Polypteriformes</taxon>
        <taxon>Polypteridae</taxon>
        <taxon>Polypterus</taxon>
    </lineage>
</organism>
<dbReference type="InterPro" id="IPR051566">
    <property type="entry name" value="CNKSR"/>
</dbReference>
<dbReference type="GO" id="GO:0016301">
    <property type="term" value="F:kinase activity"/>
    <property type="evidence" value="ECO:0007669"/>
    <property type="project" value="UniProtKB-KW"/>
</dbReference>
<dbReference type="EMBL" id="JAATIS010008602">
    <property type="protein sequence ID" value="KAG2457189.1"/>
    <property type="molecule type" value="Genomic_DNA"/>
</dbReference>
<dbReference type="PANTHER" id="PTHR12844:SF21">
    <property type="entry name" value="CONNECTOR ENHANCER OF KINASE SUPPRESSOR OF RAS 2"/>
    <property type="match status" value="1"/>
</dbReference>
<gene>
    <name evidence="1" type="primary">Cnksr2_1</name>
    <name evidence="1" type="ORF">GTO96_0013733</name>
</gene>
<feature type="non-terminal residue" evidence="1">
    <location>
        <position position="170"/>
    </location>
</feature>
<evidence type="ECO:0000313" key="1">
    <source>
        <dbReference type="EMBL" id="KAG2457189.1"/>
    </source>
</evidence>
<proteinExistence type="predicted"/>
<sequence length="170" mass="19642">MAEAVLFIVLSSSSYVSKREIPVLHHQRLVRERDCDEEDLPTDSLQDLYRALERASLSPMGEQRLSTKMEYKKSFVKRCNDPVINERLHRLRILKSTLKAREGEIAIIDKLLDNPKLTSSEFQEWKHMYLELFIDICENNAPTDTADDSSEITSHASSLTHTHSFIETHV</sequence>
<comment type="caution">
    <text evidence="1">The sequence shown here is derived from an EMBL/GenBank/DDBJ whole genome shotgun (WGS) entry which is preliminary data.</text>
</comment>
<dbReference type="Proteomes" id="UP000886611">
    <property type="component" value="Unassembled WGS sequence"/>
</dbReference>
<dbReference type="AlphaFoldDB" id="A0A8X7WXK1"/>
<name>A0A8X7WXK1_POLSE</name>